<dbReference type="GO" id="GO:0000781">
    <property type="term" value="C:chromosome, telomeric region"/>
    <property type="evidence" value="ECO:0007669"/>
    <property type="project" value="UniProtKB-SubCell"/>
</dbReference>
<gene>
    <name evidence="11" type="ORF">JI435_065820</name>
</gene>
<dbReference type="GO" id="GO:0003677">
    <property type="term" value="F:DNA binding"/>
    <property type="evidence" value="ECO:0007669"/>
    <property type="project" value="UniProtKB-KW"/>
</dbReference>
<dbReference type="SUPFAM" id="SSF50249">
    <property type="entry name" value="Nucleic acid-binding proteins"/>
    <property type="match status" value="1"/>
</dbReference>
<keyword evidence="12" id="KW-1185">Reference proteome</keyword>
<evidence type="ECO:0000256" key="2">
    <source>
        <dbReference type="ARBA" id="ARBA00004574"/>
    </source>
</evidence>
<dbReference type="InterPro" id="IPR018856">
    <property type="entry name" value="Stn1_N"/>
</dbReference>
<keyword evidence="7" id="KW-0539">Nucleus</keyword>
<evidence type="ECO:0000259" key="10">
    <source>
        <dbReference type="Pfam" id="PF10451"/>
    </source>
</evidence>
<dbReference type="OrthoDB" id="77828at2759"/>
<evidence type="ECO:0000256" key="9">
    <source>
        <dbReference type="SAM" id="Coils"/>
    </source>
</evidence>
<comment type="subcellular location">
    <subcellularLocation>
        <location evidence="2">Chromosome</location>
        <location evidence="2">Telomere</location>
    </subcellularLocation>
    <subcellularLocation>
        <location evidence="1">Nucleus</location>
    </subcellularLocation>
</comment>
<dbReference type="VEuPathDB" id="FungiDB:JI435_065820"/>
<keyword evidence="5" id="KW-0779">Telomere</keyword>
<protein>
    <recommendedName>
        <fullName evidence="3">CST complex subunit STN1</fullName>
    </recommendedName>
    <alternativeName>
        <fullName evidence="8">Suppressor of cdc thirteen homolog</fullName>
    </alternativeName>
</protein>
<evidence type="ECO:0000313" key="12">
    <source>
        <dbReference type="Proteomes" id="UP000663193"/>
    </source>
</evidence>
<evidence type="ECO:0000256" key="7">
    <source>
        <dbReference type="ARBA" id="ARBA00023242"/>
    </source>
</evidence>
<dbReference type="Gene3D" id="2.40.50.140">
    <property type="entry name" value="Nucleic acid-binding proteins"/>
    <property type="match status" value="1"/>
</dbReference>
<dbReference type="GO" id="GO:0005634">
    <property type="term" value="C:nucleus"/>
    <property type="evidence" value="ECO:0007669"/>
    <property type="project" value="UniProtKB-SubCell"/>
</dbReference>
<evidence type="ECO:0000256" key="1">
    <source>
        <dbReference type="ARBA" id="ARBA00004123"/>
    </source>
</evidence>
<dbReference type="InterPro" id="IPR040260">
    <property type="entry name" value="RFA2-like"/>
</dbReference>
<evidence type="ECO:0000313" key="11">
    <source>
        <dbReference type="EMBL" id="QRC99252.1"/>
    </source>
</evidence>
<evidence type="ECO:0000256" key="5">
    <source>
        <dbReference type="ARBA" id="ARBA00022895"/>
    </source>
</evidence>
<keyword evidence="6" id="KW-0238">DNA-binding</keyword>
<evidence type="ECO:0000256" key="8">
    <source>
        <dbReference type="ARBA" id="ARBA00030039"/>
    </source>
</evidence>
<reference evidence="12" key="1">
    <citation type="journal article" date="2021" name="BMC Genomics">
        <title>Chromosome-level genome assembly and manually-curated proteome of model necrotroph Parastagonospora nodorum Sn15 reveals a genome-wide trove of candidate effector homologs, and redundancy of virulence-related functions within an accessory chromosome.</title>
        <authorList>
            <person name="Bertazzoni S."/>
            <person name="Jones D.A.B."/>
            <person name="Phan H.T."/>
            <person name="Tan K.-C."/>
            <person name="Hane J.K."/>
        </authorList>
    </citation>
    <scope>NUCLEOTIDE SEQUENCE [LARGE SCALE GENOMIC DNA]</scope>
    <source>
        <strain evidence="12">SN15 / ATCC MYA-4574 / FGSC 10173)</strain>
    </source>
</reference>
<dbReference type="PANTHER" id="PTHR13989:SF33">
    <property type="entry name" value="CST COMPLEX SUBUNIT STN1"/>
    <property type="match status" value="1"/>
</dbReference>
<feature type="coiled-coil region" evidence="9">
    <location>
        <begin position="194"/>
        <end position="228"/>
    </location>
</feature>
<dbReference type="Proteomes" id="UP000663193">
    <property type="component" value="Chromosome 9"/>
</dbReference>
<evidence type="ECO:0000256" key="3">
    <source>
        <dbReference type="ARBA" id="ARBA00017411"/>
    </source>
</evidence>
<dbReference type="CDD" id="cd03524">
    <property type="entry name" value="RPA2_OBF_family"/>
    <property type="match status" value="1"/>
</dbReference>
<sequence length="257" mass="29726">MSTLPPVRPYRIYPAYCFRASPTYDAWVKLTAADVQALCRQPEFPEQHLYFHLNHPIRYVRLVGVVVAIDDINLKYTVLTIDDGSGSNIELKIVREQSAERNALSSSSRTTLENVNVISQLGVFEVMVDSQSLEIGTVVKAKGTISEFRGIKQLDLKRIWVVTTTDEEAQAWAETAAYKREILSKPWHLTTTEHRQIKAKMKSDKTKLQEYEKRKAEHEAKKLEQRQAREVYLAQREKRLEMRRRKEEVMMNAGALF</sequence>
<keyword evidence="4" id="KW-0158">Chromosome</keyword>
<dbReference type="Pfam" id="PF10451">
    <property type="entry name" value="Stn1"/>
    <property type="match status" value="1"/>
</dbReference>
<evidence type="ECO:0000256" key="6">
    <source>
        <dbReference type="ARBA" id="ARBA00023125"/>
    </source>
</evidence>
<dbReference type="PANTHER" id="PTHR13989">
    <property type="entry name" value="REPLICATION PROTEIN A-RELATED"/>
    <property type="match status" value="1"/>
</dbReference>
<evidence type="ECO:0000256" key="4">
    <source>
        <dbReference type="ARBA" id="ARBA00022454"/>
    </source>
</evidence>
<organism evidence="11 12">
    <name type="scientific">Phaeosphaeria nodorum (strain SN15 / ATCC MYA-4574 / FGSC 10173)</name>
    <name type="common">Glume blotch fungus</name>
    <name type="synonym">Parastagonospora nodorum</name>
    <dbReference type="NCBI Taxonomy" id="321614"/>
    <lineage>
        <taxon>Eukaryota</taxon>
        <taxon>Fungi</taxon>
        <taxon>Dikarya</taxon>
        <taxon>Ascomycota</taxon>
        <taxon>Pezizomycotina</taxon>
        <taxon>Dothideomycetes</taxon>
        <taxon>Pleosporomycetidae</taxon>
        <taxon>Pleosporales</taxon>
        <taxon>Pleosporineae</taxon>
        <taxon>Phaeosphaeriaceae</taxon>
        <taxon>Parastagonospora</taxon>
    </lineage>
</organism>
<dbReference type="InterPro" id="IPR012340">
    <property type="entry name" value="NA-bd_OB-fold"/>
</dbReference>
<dbReference type="AlphaFoldDB" id="A0A7U2I4M6"/>
<accession>A0A7U2I4M6</accession>
<dbReference type="EMBL" id="CP069031">
    <property type="protein sequence ID" value="QRC99252.1"/>
    <property type="molecule type" value="Genomic_DNA"/>
</dbReference>
<feature type="domain" description="CST complex subunit Stn1 N-terminal" evidence="10">
    <location>
        <begin position="48"/>
        <end position="227"/>
    </location>
</feature>
<name>A0A7U2I4M6_PHANO</name>
<keyword evidence="9" id="KW-0175">Coiled coil</keyword>
<proteinExistence type="predicted"/>